<proteinExistence type="predicted"/>
<feature type="domain" description="DUF7168" evidence="2">
    <location>
        <begin position="54"/>
        <end position="202"/>
    </location>
</feature>
<evidence type="ECO:0000313" key="4">
    <source>
        <dbReference type="EMBL" id="MBF4436619.1"/>
    </source>
</evidence>
<organism evidence="4 6">
    <name type="scientific">Vibrio anguillarum</name>
    <name type="common">Listonella anguillarum</name>
    <dbReference type="NCBI Taxonomy" id="55601"/>
    <lineage>
        <taxon>Bacteria</taxon>
        <taxon>Pseudomonadati</taxon>
        <taxon>Pseudomonadota</taxon>
        <taxon>Gammaproteobacteria</taxon>
        <taxon>Vibrionales</taxon>
        <taxon>Vibrionaceae</taxon>
        <taxon>Vibrio</taxon>
    </lineage>
</organism>
<comment type="caution">
    <text evidence="4">The sequence shown here is derived from an EMBL/GenBank/DDBJ whole genome shotgun (WGS) entry which is preliminary data.</text>
</comment>
<gene>
    <name evidence="3" type="ORF">EAY46_13760</name>
    <name evidence="4" type="ORF">ERJ77_19390</name>
</gene>
<dbReference type="Proteomes" id="UP000786185">
    <property type="component" value="Unassembled WGS sequence"/>
</dbReference>
<reference evidence="4 5" key="1">
    <citation type="journal article" date="2021" name="PeerJ">
        <title>Analysis of 44 Vibrio anguillarum genomes reveals high genetic diversity.</title>
        <authorList>
            <person name="Hansen M.J."/>
            <person name="Dalsgaard I."/>
        </authorList>
    </citation>
    <scope>NUCLEOTIDE SEQUENCE</scope>
    <source>
        <strain evidence="3 5">040915-1/1B</strain>
        <strain evidence="4">850617-1/1</strain>
    </source>
</reference>
<dbReference type="RefSeq" id="WP_194663741.1">
    <property type="nucleotide sequence ID" value="NZ_RDPI01000016.1"/>
</dbReference>
<evidence type="ECO:0000259" key="1">
    <source>
        <dbReference type="Pfam" id="PF10979"/>
    </source>
</evidence>
<dbReference type="EMBL" id="SCLC01000241">
    <property type="protein sequence ID" value="MBF4436619.1"/>
    <property type="molecule type" value="Genomic_DNA"/>
</dbReference>
<dbReference type="InterPro" id="IPR016868">
    <property type="entry name" value="Phage_B3_Orf5"/>
</dbReference>
<dbReference type="InterPro" id="IPR024498">
    <property type="entry name" value="DUF2786"/>
</dbReference>
<accession>A0AAW4BIG7</accession>
<dbReference type="InterPro" id="IPR055592">
    <property type="entry name" value="DUF7168"/>
</dbReference>
<dbReference type="EMBL" id="RDPI01000016">
    <property type="protein sequence ID" value="MBF4374136.1"/>
    <property type="molecule type" value="Genomic_DNA"/>
</dbReference>
<dbReference type="PIRSF" id="PIRSF028111">
    <property type="entry name" value="UCP028111"/>
    <property type="match status" value="1"/>
</dbReference>
<dbReference type="Pfam" id="PF23771">
    <property type="entry name" value="DUF7168"/>
    <property type="match status" value="1"/>
</dbReference>
<dbReference type="Proteomes" id="UP000726136">
    <property type="component" value="Unassembled WGS sequence"/>
</dbReference>
<dbReference type="Pfam" id="PF10979">
    <property type="entry name" value="DUF2786"/>
    <property type="match status" value="1"/>
</dbReference>
<evidence type="ECO:0000313" key="5">
    <source>
        <dbReference type="Proteomes" id="UP000726136"/>
    </source>
</evidence>
<evidence type="ECO:0000313" key="3">
    <source>
        <dbReference type="EMBL" id="MBF4374136.1"/>
    </source>
</evidence>
<dbReference type="AlphaFoldDB" id="A0AAW4BIG7"/>
<protein>
    <submittedName>
        <fullName evidence="4">DUF2786 domain-containing protein</fullName>
    </submittedName>
</protein>
<evidence type="ECO:0000313" key="6">
    <source>
        <dbReference type="Proteomes" id="UP000786185"/>
    </source>
</evidence>
<evidence type="ECO:0000259" key="2">
    <source>
        <dbReference type="Pfam" id="PF23771"/>
    </source>
</evidence>
<feature type="domain" description="DUF2786" evidence="1">
    <location>
        <begin position="5"/>
        <end position="42"/>
    </location>
</feature>
<name>A0AAW4BIG7_VIBAN</name>
<sequence>MNNEKILERIKKYLALAESSNPNEAAQAVKVAQKLMEKHQIKHFDVMISCQKSDIKLANTLQKHVDLLVRFISSAFGCDVVFCSVFREVEVWSDIYQCYQYRPRYHQCVSFIGTEHAAKISVYVFEHLHRLMNDARKNFMRSLHGNSKKKTKTEKSDAFALGWVMAVGKQLPDMDVSKDVATDKQAYINKHFGELDNVDVRKLDEDKFLHQMVVGYQDGQHVNVHTGVNGKQGDTTSSAALCLPVHNIEDY</sequence>
<keyword evidence="5" id="KW-1185">Reference proteome</keyword>